<reference evidence="1" key="1">
    <citation type="submission" date="2023-05" db="EMBL/GenBank/DDBJ databases">
        <authorList>
            <person name="Stuckert A."/>
        </authorList>
    </citation>
    <scope>NUCLEOTIDE SEQUENCE</scope>
</reference>
<dbReference type="Proteomes" id="UP001162483">
    <property type="component" value="Unassembled WGS sequence"/>
</dbReference>
<evidence type="ECO:0000313" key="2">
    <source>
        <dbReference type="Proteomes" id="UP001162483"/>
    </source>
</evidence>
<protein>
    <submittedName>
        <fullName evidence="1">Uncharacterized protein</fullName>
    </submittedName>
</protein>
<evidence type="ECO:0000313" key="1">
    <source>
        <dbReference type="EMBL" id="CAI9557079.1"/>
    </source>
</evidence>
<name>A0ABN9CAF8_9NEOB</name>
<keyword evidence="2" id="KW-1185">Reference proteome</keyword>
<sequence length="96" mass="10950">RSTAGKFPCCGRGRGTNSCRKNNIFKEARFQLGVIPSCYLWGGAENPISTKKFHLCRRGEYANYCRKCPHCGRGRDTNYCREISPLREGHRHNGEI</sequence>
<dbReference type="EMBL" id="CATNWA010008894">
    <property type="protein sequence ID" value="CAI9557079.1"/>
    <property type="molecule type" value="Genomic_DNA"/>
</dbReference>
<feature type="non-terminal residue" evidence="1">
    <location>
        <position position="96"/>
    </location>
</feature>
<proteinExistence type="predicted"/>
<organism evidence="1 2">
    <name type="scientific">Staurois parvus</name>
    <dbReference type="NCBI Taxonomy" id="386267"/>
    <lineage>
        <taxon>Eukaryota</taxon>
        <taxon>Metazoa</taxon>
        <taxon>Chordata</taxon>
        <taxon>Craniata</taxon>
        <taxon>Vertebrata</taxon>
        <taxon>Euteleostomi</taxon>
        <taxon>Amphibia</taxon>
        <taxon>Batrachia</taxon>
        <taxon>Anura</taxon>
        <taxon>Neobatrachia</taxon>
        <taxon>Ranoidea</taxon>
        <taxon>Ranidae</taxon>
        <taxon>Staurois</taxon>
    </lineage>
</organism>
<gene>
    <name evidence="1" type="ORF">SPARVUS_LOCUS4635785</name>
</gene>
<accession>A0ABN9CAF8</accession>
<feature type="non-terminal residue" evidence="1">
    <location>
        <position position="1"/>
    </location>
</feature>
<comment type="caution">
    <text evidence="1">The sequence shown here is derived from an EMBL/GenBank/DDBJ whole genome shotgun (WGS) entry which is preliminary data.</text>
</comment>